<evidence type="ECO:0000256" key="8">
    <source>
        <dbReference type="ARBA" id="ARBA00023211"/>
    </source>
</evidence>
<accession>A0ABU9UH49</accession>
<keyword evidence="8 10" id="KW-0464">Manganese</keyword>
<dbReference type="Gene3D" id="1.20.120.920">
    <property type="entry name" value="CRISPR-associated endonuclease Cas1, C-terminal domain"/>
    <property type="match status" value="1"/>
</dbReference>
<comment type="similarity">
    <text evidence="10">Belongs to the CRISPR-associated endonuclease Cas1 family.</text>
</comment>
<comment type="cofactor">
    <cofactor evidence="10">
        <name>Mg(2+)</name>
        <dbReference type="ChEBI" id="CHEBI:18420"/>
    </cofactor>
    <cofactor evidence="10">
        <name>Mn(2+)</name>
        <dbReference type="ChEBI" id="CHEBI:29035"/>
    </cofactor>
</comment>
<organism evidence="11 12">
    <name type="scientific">Corynebacterium hesseae</name>
    <dbReference type="NCBI Taxonomy" id="2913502"/>
    <lineage>
        <taxon>Bacteria</taxon>
        <taxon>Bacillati</taxon>
        <taxon>Actinomycetota</taxon>
        <taxon>Actinomycetes</taxon>
        <taxon>Mycobacteriales</taxon>
        <taxon>Corynebacteriaceae</taxon>
        <taxon>Corynebacterium</taxon>
    </lineage>
</organism>
<evidence type="ECO:0000256" key="3">
    <source>
        <dbReference type="ARBA" id="ARBA00022759"/>
    </source>
</evidence>
<evidence type="ECO:0000256" key="6">
    <source>
        <dbReference type="ARBA" id="ARBA00023118"/>
    </source>
</evidence>
<keyword evidence="1 10" id="KW-0540">Nuclease</keyword>
<dbReference type="PANTHER" id="PTHR34353">
    <property type="entry name" value="CRISPR-ASSOCIATED ENDONUCLEASE CAS1 1"/>
    <property type="match status" value="1"/>
</dbReference>
<keyword evidence="12" id="KW-1185">Reference proteome</keyword>
<dbReference type="RefSeq" id="WP_083306440.1">
    <property type="nucleotide sequence ID" value="NZ_PKHR02000015.1"/>
</dbReference>
<name>A0ABU9UH49_9CORY</name>
<keyword evidence="7 10" id="KW-0238">DNA-binding</keyword>
<comment type="caution">
    <text evidence="11">The sequence shown here is derived from an EMBL/GenBank/DDBJ whole genome shotgun (WGS) entry which is preliminary data.</text>
</comment>
<dbReference type="InterPro" id="IPR042206">
    <property type="entry name" value="CRISPR-assoc_Cas1_C"/>
</dbReference>
<feature type="binding site" evidence="10">
    <location>
        <position position="211"/>
    </location>
    <ligand>
        <name>Mn(2+)</name>
        <dbReference type="ChEBI" id="CHEBI:29035"/>
    </ligand>
</feature>
<gene>
    <name evidence="10 11" type="primary">cas1</name>
    <name evidence="11" type="ORF">CYJ44_005210</name>
</gene>
<reference evidence="11" key="1">
    <citation type="submission" date="2017-12" db="EMBL/GenBank/DDBJ databases">
        <authorList>
            <person name="Thomas-White K."/>
            <person name="Wolfe A.J."/>
        </authorList>
    </citation>
    <scope>NUCLEOTIDE SEQUENCE</scope>
    <source>
        <strain evidence="11">UMB0043</strain>
    </source>
</reference>
<sequence>MNSGWRVIDCLNLKGSLRYSRGQLVIHREDTPTDVSLPLAQIAVVLIGSESTISGAVLQKLSDYDIALLVCDWRNVPVAGAYPWNEHSRIGARHQAQSQLSLPKKKQAWSRIVAAKISGQASVLKALAKPGAKELYALSRTVKSGDPENLEAQAARKYWSCISHGHAYLRLPGSGEPGWNSALDYGYTLLRGHGIRAVASAGLSGALGVFHHSRGNKWALVDDLIEPFRPMVDQVVFTVSSDGQALGSPQKTLISQYLNSPFNSSGKSLSTAFNEFSQQYGLYIEGNLKHLSVPVWEGKLDAGER</sequence>
<dbReference type="Gene3D" id="3.100.10.20">
    <property type="entry name" value="CRISPR-associated endonuclease Cas1, N-terminal domain"/>
    <property type="match status" value="1"/>
</dbReference>
<comment type="subunit">
    <text evidence="9 10">Homodimer, forms a heterotetramer with a Cas2 homodimer.</text>
</comment>
<dbReference type="Proteomes" id="UP000235104">
    <property type="component" value="Unassembled WGS sequence"/>
</dbReference>
<evidence type="ECO:0000256" key="9">
    <source>
        <dbReference type="ARBA" id="ARBA00038592"/>
    </source>
</evidence>
<evidence type="ECO:0000256" key="7">
    <source>
        <dbReference type="ARBA" id="ARBA00023125"/>
    </source>
</evidence>
<dbReference type="EC" id="3.1.-.-" evidence="10"/>
<dbReference type="InterPro" id="IPR002729">
    <property type="entry name" value="CRISPR-assoc_Cas1"/>
</dbReference>
<dbReference type="EMBL" id="PKHR02000015">
    <property type="protein sequence ID" value="MEM5985549.1"/>
    <property type="molecule type" value="Genomic_DNA"/>
</dbReference>
<evidence type="ECO:0000313" key="12">
    <source>
        <dbReference type="Proteomes" id="UP000235104"/>
    </source>
</evidence>
<evidence type="ECO:0000256" key="2">
    <source>
        <dbReference type="ARBA" id="ARBA00022723"/>
    </source>
</evidence>
<evidence type="ECO:0000256" key="10">
    <source>
        <dbReference type="HAMAP-Rule" id="MF_01470"/>
    </source>
</evidence>
<keyword evidence="5 10" id="KW-0460">Magnesium</keyword>
<dbReference type="Pfam" id="PF01867">
    <property type="entry name" value="Cas_Cas1"/>
    <property type="match status" value="1"/>
</dbReference>
<evidence type="ECO:0000313" key="11">
    <source>
        <dbReference type="EMBL" id="MEM5985549.1"/>
    </source>
</evidence>
<dbReference type="PANTHER" id="PTHR34353:SF2">
    <property type="entry name" value="CRISPR-ASSOCIATED ENDONUCLEASE CAS1 1"/>
    <property type="match status" value="1"/>
</dbReference>
<evidence type="ECO:0000256" key="5">
    <source>
        <dbReference type="ARBA" id="ARBA00022842"/>
    </source>
</evidence>
<keyword evidence="2 10" id="KW-0479">Metal-binding</keyword>
<proteinExistence type="inferred from homology"/>
<dbReference type="HAMAP" id="MF_01470">
    <property type="entry name" value="Cas1"/>
    <property type="match status" value="1"/>
</dbReference>
<dbReference type="NCBIfam" id="TIGR00287">
    <property type="entry name" value="cas1"/>
    <property type="match status" value="1"/>
</dbReference>
<feature type="binding site" evidence="10">
    <location>
        <position position="151"/>
    </location>
    <ligand>
        <name>Mn(2+)</name>
        <dbReference type="ChEBI" id="CHEBI:29035"/>
    </ligand>
</feature>
<dbReference type="GO" id="GO:0004519">
    <property type="term" value="F:endonuclease activity"/>
    <property type="evidence" value="ECO:0007669"/>
    <property type="project" value="UniProtKB-KW"/>
</dbReference>
<keyword evidence="3 10" id="KW-0255">Endonuclease</keyword>
<dbReference type="InterPro" id="IPR042211">
    <property type="entry name" value="CRISPR-assoc_Cas1_N"/>
</dbReference>
<comment type="function">
    <text evidence="10">CRISPR (clustered regularly interspaced short palindromic repeat), is an adaptive immune system that provides protection against mobile genetic elements (viruses, transposable elements and conjugative plasmids). CRISPR clusters contain spacers, sequences complementary to antecedent mobile elements, and target invading nucleic acids. CRISPR clusters are transcribed and processed into CRISPR RNA (crRNA). Acts as a dsDNA endonuclease. Involved in the integration of spacer DNA into the CRISPR cassette.</text>
</comment>
<keyword evidence="4 10" id="KW-0378">Hydrolase</keyword>
<dbReference type="NCBIfam" id="TIGR03639">
    <property type="entry name" value="cas1_NMENI"/>
    <property type="match status" value="1"/>
</dbReference>
<keyword evidence="6 10" id="KW-0051">Antiviral defense</keyword>
<feature type="binding site" evidence="10">
    <location>
        <position position="226"/>
    </location>
    <ligand>
        <name>Mn(2+)</name>
        <dbReference type="ChEBI" id="CHEBI:29035"/>
    </ligand>
</feature>
<evidence type="ECO:0000256" key="4">
    <source>
        <dbReference type="ARBA" id="ARBA00022801"/>
    </source>
</evidence>
<evidence type="ECO:0000256" key="1">
    <source>
        <dbReference type="ARBA" id="ARBA00022722"/>
    </source>
</evidence>
<dbReference type="InterPro" id="IPR050646">
    <property type="entry name" value="Cas1"/>
</dbReference>
<protein>
    <recommendedName>
        <fullName evidence="10">CRISPR-associated endonuclease Cas1</fullName>
        <ecNumber evidence="10">3.1.-.-</ecNumber>
    </recommendedName>
</protein>
<dbReference type="InterPro" id="IPR019855">
    <property type="entry name" value="CRISPR-assoc_Cas1_NMENI"/>
</dbReference>